<proteinExistence type="predicted"/>
<reference evidence="2" key="1">
    <citation type="journal article" date="2019" name="Int. J. Syst. Evol. Microbiol.">
        <title>The Global Catalogue of Microorganisms (GCM) 10K type strain sequencing project: providing services to taxonomists for standard genome sequencing and annotation.</title>
        <authorList>
            <consortium name="The Broad Institute Genomics Platform"/>
            <consortium name="The Broad Institute Genome Sequencing Center for Infectious Disease"/>
            <person name="Wu L."/>
            <person name="Ma J."/>
        </authorList>
    </citation>
    <scope>NUCLEOTIDE SEQUENCE [LARGE SCALE GENOMIC DNA]</scope>
    <source>
        <strain evidence="2">CECT 8551</strain>
    </source>
</reference>
<keyword evidence="2" id="KW-1185">Reference proteome</keyword>
<comment type="caution">
    <text evidence="1">The sequence shown here is derived from an EMBL/GenBank/DDBJ whole genome shotgun (WGS) entry which is preliminary data.</text>
</comment>
<dbReference type="EMBL" id="JBHSAV010000025">
    <property type="protein sequence ID" value="MFC3976344.1"/>
    <property type="molecule type" value="Genomic_DNA"/>
</dbReference>
<dbReference type="RefSeq" id="WP_241296908.1">
    <property type="nucleotide sequence ID" value="NZ_JAKZGR010000016.1"/>
</dbReference>
<gene>
    <name evidence="1" type="ORF">ACFOUP_08150</name>
</gene>
<sequence>MTDQQVEENSDMVLFSEKERKAIIDSGEYPGSIYSHVFYNPSEGVFGIKLITDNREWVKFNAKGEILGTLASEENPHHTSWKMVEKELESNYFTKKPSALYIRYFAKQTYNWSRLNPFAGIGSTTGGVELNWLWIGEAFMELKLAKENIIFKTGCKLSESHGYQTVVSSYRVPKEYTQGKEVVFLYQNKYNGNEENAGWYIIIEK</sequence>
<name>A0ABV8EJY7_9BACT</name>
<accession>A0ABV8EJY7</accession>
<protein>
    <submittedName>
        <fullName evidence="1">Uncharacterized protein</fullName>
    </submittedName>
</protein>
<evidence type="ECO:0000313" key="2">
    <source>
        <dbReference type="Proteomes" id="UP001595766"/>
    </source>
</evidence>
<evidence type="ECO:0000313" key="1">
    <source>
        <dbReference type="EMBL" id="MFC3976344.1"/>
    </source>
</evidence>
<organism evidence="1 2">
    <name type="scientific">Belliella kenyensis</name>
    <dbReference type="NCBI Taxonomy" id="1472724"/>
    <lineage>
        <taxon>Bacteria</taxon>
        <taxon>Pseudomonadati</taxon>
        <taxon>Bacteroidota</taxon>
        <taxon>Cytophagia</taxon>
        <taxon>Cytophagales</taxon>
        <taxon>Cyclobacteriaceae</taxon>
        <taxon>Belliella</taxon>
    </lineage>
</organism>
<dbReference type="Proteomes" id="UP001595766">
    <property type="component" value="Unassembled WGS sequence"/>
</dbReference>